<protein>
    <submittedName>
        <fullName evidence="1">Uncharacterized protein</fullName>
    </submittedName>
</protein>
<proteinExistence type="predicted"/>
<keyword evidence="2" id="KW-1185">Reference proteome</keyword>
<comment type="caution">
    <text evidence="1">The sequence shown here is derived from an EMBL/GenBank/DDBJ whole genome shotgun (WGS) entry which is preliminary data.</text>
</comment>
<dbReference type="AlphaFoldDB" id="A0A9Q1JL64"/>
<sequence>MTAGHSGKNRRWPEKPGVRFLIDQFLECQGADRSALASLIWVGVDAAVLSGWPSACWRLQADKLMAGFFLCYSKPGVTRKGVNKVLKCTFLACCLTKALPLHFPTTLDIGCHLLQSGVPGLKDRQPPPRLLYIKQKGRRPIPLEKFLRSKRPTAARKKLFPRKLQLREPIQSFPVTRLVLPPLRALHRFYCLSYKLRHRPGLIVLPYLELEVTSHFSFLIHGFPEGVPNRFTLVLTKRKSYFQCFTFDFFSMVVMNPSLLLKQHHPKSLVSLGAL</sequence>
<dbReference type="EMBL" id="JAKOGI010002251">
    <property type="protein sequence ID" value="KAJ8422450.1"/>
    <property type="molecule type" value="Genomic_DNA"/>
</dbReference>
<name>A0A9Q1JL64_9CARY</name>
<organism evidence="1 2">
    <name type="scientific">Carnegiea gigantea</name>
    <dbReference type="NCBI Taxonomy" id="171969"/>
    <lineage>
        <taxon>Eukaryota</taxon>
        <taxon>Viridiplantae</taxon>
        <taxon>Streptophyta</taxon>
        <taxon>Embryophyta</taxon>
        <taxon>Tracheophyta</taxon>
        <taxon>Spermatophyta</taxon>
        <taxon>Magnoliopsida</taxon>
        <taxon>eudicotyledons</taxon>
        <taxon>Gunneridae</taxon>
        <taxon>Pentapetalae</taxon>
        <taxon>Caryophyllales</taxon>
        <taxon>Cactineae</taxon>
        <taxon>Cactaceae</taxon>
        <taxon>Cactoideae</taxon>
        <taxon>Echinocereeae</taxon>
        <taxon>Carnegiea</taxon>
    </lineage>
</organism>
<gene>
    <name evidence="1" type="ORF">Cgig2_002964</name>
</gene>
<accession>A0A9Q1JL64</accession>
<evidence type="ECO:0000313" key="2">
    <source>
        <dbReference type="Proteomes" id="UP001153076"/>
    </source>
</evidence>
<dbReference type="Proteomes" id="UP001153076">
    <property type="component" value="Unassembled WGS sequence"/>
</dbReference>
<reference evidence="1" key="1">
    <citation type="submission" date="2022-04" db="EMBL/GenBank/DDBJ databases">
        <title>Carnegiea gigantea Genome sequencing and assembly v2.</title>
        <authorList>
            <person name="Copetti D."/>
            <person name="Sanderson M.J."/>
            <person name="Burquez A."/>
            <person name="Wojciechowski M.F."/>
        </authorList>
    </citation>
    <scope>NUCLEOTIDE SEQUENCE</scope>
    <source>
        <strain evidence="1">SGP5-SGP5p</strain>
        <tissue evidence="1">Aerial part</tissue>
    </source>
</reference>
<evidence type="ECO:0000313" key="1">
    <source>
        <dbReference type="EMBL" id="KAJ8422450.1"/>
    </source>
</evidence>